<gene>
    <name evidence="2" type="ORF">BpHYR1_022156</name>
</gene>
<dbReference type="Gene3D" id="3.10.100.10">
    <property type="entry name" value="Mannose-Binding Protein A, subunit A"/>
    <property type="match status" value="1"/>
</dbReference>
<accession>A0A3M7SKZ9</accession>
<feature type="signal peptide" evidence="1">
    <location>
        <begin position="1"/>
        <end position="17"/>
    </location>
</feature>
<keyword evidence="1" id="KW-0732">Signal</keyword>
<sequence>MNLGILLGLISFGLNHALPINSACDHLPYDFHTISGTRDYFFLRYELRNADGAKQYCNSMGMELASVHSAAQNQLIHSFMKQTDVDNGLFHTSGRILPNNTFVWTNGDSSMVLTRSTIIEFLITRITLIGNQVLRQGVPYLYKCRGEEKKPIGLLVKGKLYSRANRDLRTLDWAKLQNL</sequence>
<evidence type="ECO:0008006" key="4">
    <source>
        <dbReference type="Google" id="ProtNLM"/>
    </source>
</evidence>
<dbReference type="AlphaFoldDB" id="A0A3M7SKZ9"/>
<proteinExistence type="predicted"/>
<keyword evidence="3" id="KW-1185">Reference proteome</keyword>
<organism evidence="2 3">
    <name type="scientific">Brachionus plicatilis</name>
    <name type="common">Marine rotifer</name>
    <name type="synonym">Brachionus muelleri</name>
    <dbReference type="NCBI Taxonomy" id="10195"/>
    <lineage>
        <taxon>Eukaryota</taxon>
        <taxon>Metazoa</taxon>
        <taxon>Spiralia</taxon>
        <taxon>Gnathifera</taxon>
        <taxon>Rotifera</taxon>
        <taxon>Eurotatoria</taxon>
        <taxon>Monogononta</taxon>
        <taxon>Pseudotrocha</taxon>
        <taxon>Ploima</taxon>
        <taxon>Brachionidae</taxon>
        <taxon>Brachionus</taxon>
    </lineage>
</organism>
<dbReference type="InterPro" id="IPR016187">
    <property type="entry name" value="CTDL_fold"/>
</dbReference>
<evidence type="ECO:0000313" key="3">
    <source>
        <dbReference type="Proteomes" id="UP000276133"/>
    </source>
</evidence>
<comment type="caution">
    <text evidence="2">The sequence shown here is derived from an EMBL/GenBank/DDBJ whole genome shotgun (WGS) entry which is preliminary data.</text>
</comment>
<dbReference type="Proteomes" id="UP000276133">
    <property type="component" value="Unassembled WGS sequence"/>
</dbReference>
<dbReference type="CDD" id="cd00037">
    <property type="entry name" value="CLECT"/>
    <property type="match status" value="1"/>
</dbReference>
<protein>
    <recommendedName>
        <fullName evidence="4">C-type lectin domain-containing protein</fullName>
    </recommendedName>
</protein>
<evidence type="ECO:0000256" key="1">
    <source>
        <dbReference type="SAM" id="SignalP"/>
    </source>
</evidence>
<name>A0A3M7SKZ9_BRAPC</name>
<dbReference type="InterPro" id="IPR016186">
    <property type="entry name" value="C-type_lectin-like/link_sf"/>
</dbReference>
<reference evidence="2 3" key="1">
    <citation type="journal article" date="2018" name="Sci. Rep.">
        <title>Genomic signatures of local adaptation to the degree of environmental predictability in rotifers.</title>
        <authorList>
            <person name="Franch-Gras L."/>
            <person name="Hahn C."/>
            <person name="Garcia-Roger E.M."/>
            <person name="Carmona M.J."/>
            <person name="Serra M."/>
            <person name="Gomez A."/>
        </authorList>
    </citation>
    <scope>NUCLEOTIDE SEQUENCE [LARGE SCALE GENOMIC DNA]</scope>
    <source>
        <strain evidence="2">HYR1</strain>
    </source>
</reference>
<dbReference type="OrthoDB" id="418245at2759"/>
<dbReference type="EMBL" id="REGN01001208">
    <property type="protein sequence ID" value="RNA36277.1"/>
    <property type="molecule type" value="Genomic_DNA"/>
</dbReference>
<feature type="chain" id="PRO_5017946415" description="C-type lectin domain-containing protein" evidence="1">
    <location>
        <begin position="18"/>
        <end position="179"/>
    </location>
</feature>
<dbReference type="SUPFAM" id="SSF56436">
    <property type="entry name" value="C-type lectin-like"/>
    <property type="match status" value="1"/>
</dbReference>
<evidence type="ECO:0000313" key="2">
    <source>
        <dbReference type="EMBL" id="RNA36277.1"/>
    </source>
</evidence>